<gene>
    <name evidence="4" type="ORF">PVAP13_3KG456905</name>
</gene>
<comment type="caution">
    <text evidence="4">The sequence shown here is derived from an EMBL/GenBank/DDBJ whole genome shotgun (WGS) entry which is preliminary data.</text>
</comment>
<dbReference type="PROSITE" id="PS51277">
    <property type="entry name" value="BURP"/>
    <property type="match status" value="1"/>
</dbReference>
<organism evidence="4 5">
    <name type="scientific">Panicum virgatum</name>
    <name type="common">Blackwell switchgrass</name>
    <dbReference type="NCBI Taxonomy" id="38727"/>
    <lineage>
        <taxon>Eukaryota</taxon>
        <taxon>Viridiplantae</taxon>
        <taxon>Streptophyta</taxon>
        <taxon>Embryophyta</taxon>
        <taxon>Tracheophyta</taxon>
        <taxon>Spermatophyta</taxon>
        <taxon>Magnoliopsida</taxon>
        <taxon>Liliopsida</taxon>
        <taxon>Poales</taxon>
        <taxon>Poaceae</taxon>
        <taxon>PACMAD clade</taxon>
        <taxon>Panicoideae</taxon>
        <taxon>Panicodae</taxon>
        <taxon>Paniceae</taxon>
        <taxon>Panicinae</taxon>
        <taxon>Panicum</taxon>
        <taxon>Panicum sect. Hiantes</taxon>
    </lineage>
</organism>
<dbReference type="GO" id="GO:0009555">
    <property type="term" value="P:pollen development"/>
    <property type="evidence" value="ECO:0007669"/>
    <property type="project" value="TreeGrafter"/>
</dbReference>
<feature type="signal peptide" evidence="2">
    <location>
        <begin position="1"/>
        <end position="24"/>
    </location>
</feature>
<keyword evidence="5" id="KW-1185">Reference proteome</keyword>
<proteinExistence type="predicted"/>
<accession>A0A8T0V2V9</accession>
<keyword evidence="2" id="KW-0732">Signal</keyword>
<feature type="region of interest" description="Disordered" evidence="1">
    <location>
        <begin position="125"/>
        <end position="145"/>
    </location>
</feature>
<dbReference type="OrthoDB" id="598161at2759"/>
<protein>
    <recommendedName>
        <fullName evidence="3">BURP domain-containing protein</fullName>
    </recommendedName>
</protein>
<dbReference type="PANTHER" id="PTHR31236:SF36">
    <property type="entry name" value="BURP DOMAIN-CONTAINING PROTEIN"/>
    <property type="match status" value="1"/>
</dbReference>
<evidence type="ECO:0000259" key="3">
    <source>
        <dbReference type="PROSITE" id="PS51277"/>
    </source>
</evidence>
<sequence>MARLLHSATISIFVLLVVGRCSNAVLTEAEVFWRTALPDSPLPDPIVKLLHPETSSVVNKQPKDDDTVAEAYSLTWLMWGLRSPSAPTTKHSNTAAETSLVNKPKDDYTAAEAFSLTWLMWGLRSPSAPPKQPSSPSRPSRAGRDHSADEYLAKGLFFHEDLVQVGKTLTLYFPVAASAPLGLLPRRVADAIPFSASSLPATLARLGIANDSAQAAAMEETLYMCELPQKAGEAAKFCATSLEALVEGSMAALGTRRIRPVTSGLPRSGAPKQPYTVRAVHPVDGASFVSCHDHDYPYTVYMCHNTPSTRAYMVELEGARSGLAVTVAAICHADTSSWNAEHVSFRILGTKPGGAPVCHYLPYGHNLWVNMEANRSSS</sequence>
<dbReference type="AlphaFoldDB" id="A0A8T0V2V9"/>
<feature type="chain" id="PRO_5035738371" description="BURP domain-containing protein" evidence="2">
    <location>
        <begin position="25"/>
        <end position="378"/>
    </location>
</feature>
<evidence type="ECO:0000313" key="5">
    <source>
        <dbReference type="Proteomes" id="UP000823388"/>
    </source>
</evidence>
<reference evidence="4" key="1">
    <citation type="submission" date="2020-05" db="EMBL/GenBank/DDBJ databases">
        <title>WGS assembly of Panicum virgatum.</title>
        <authorList>
            <person name="Lovell J.T."/>
            <person name="Jenkins J."/>
            <person name="Shu S."/>
            <person name="Juenger T.E."/>
            <person name="Schmutz J."/>
        </authorList>
    </citation>
    <scope>NUCLEOTIDE SEQUENCE</scope>
    <source>
        <strain evidence="4">AP13</strain>
    </source>
</reference>
<dbReference type="Pfam" id="PF03181">
    <property type="entry name" value="BURP"/>
    <property type="match status" value="1"/>
</dbReference>
<name>A0A8T0V2V9_PANVG</name>
<feature type="domain" description="BURP" evidence="3">
    <location>
        <begin position="157"/>
        <end position="371"/>
    </location>
</feature>
<dbReference type="EMBL" id="CM029041">
    <property type="protein sequence ID" value="KAG2629510.1"/>
    <property type="molecule type" value="Genomic_DNA"/>
</dbReference>
<dbReference type="InterPro" id="IPR044816">
    <property type="entry name" value="BURP"/>
</dbReference>
<dbReference type="InterPro" id="IPR004873">
    <property type="entry name" value="BURP_dom"/>
</dbReference>
<evidence type="ECO:0000256" key="1">
    <source>
        <dbReference type="SAM" id="MobiDB-lite"/>
    </source>
</evidence>
<evidence type="ECO:0000313" key="4">
    <source>
        <dbReference type="EMBL" id="KAG2629510.1"/>
    </source>
</evidence>
<dbReference type="PANTHER" id="PTHR31236">
    <property type="entry name" value="BURP DOMAIN PROTEIN USPL1-LIKE"/>
    <property type="match status" value="1"/>
</dbReference>
<dbReference type="SMART" id="SM01045">
    <property type="entry name" value="BURP"/>
    <property type="match status" value="1"/>
</dbReference>
<evidence type="ECO:0000256" key="2">
    <source>
        <dbReference type="SAM" id="SignalP"/>
    </source>
</evidence>
<dbReference type="Proteomes" id="UP000823388">
    <property type="component" value="Chromosome 3K"/>
</dbReference>